<accession>A0A0G0Z1X0</accession>
<keyword evidence="1" id="KW-0472">Membrane</keyword>
<name>A0A0G0Z1X0_UNCKA</name>
<dbReference type="Proteomes" id="UP000034544">
    <property type="component" value="Unassembled WGS sequence"/>
</dbReference>
<dbReference type="AlphaFoldDB" id="A0A0G0Z1X0"/>
<reference evidence="2 3" key="1">
    <citation type="journal article" date="2015" name="Nature">
        <title>rRNA introns, odd ribosomes, and small enigmatic genomes across a large radiation of phyla.</title>
        <authorList>
            <person name="Brown C.T."/>
            <person name="Hug L.A."/>
            <person name="Thomas B.C."/>
            <person name="Sharon I."/>
            <person name="Castelle C.J."/>
            <person name="Singh A."/>
            <person name="Wilkins M.J."/>
            <person name="Williams K.H."/>
            <person name="Banfield J.F."/>
        </authorList>
    </citation>
    <scope>NUCLEOTIDE SEQUENCE [LARGE SCALE GENOMIC DNA]</scope>
</reference>
<feature type="transmembrane region" description="Helical" evidence="1">
    <location>
        <begin position="6"/>
        <end position="30"/>
    </location>
</feature>
<evidence type="ECO:0000313" key="2">
    <source>
        <dbReference type="EMBL" id="KKS06888.1"/>
    </source>
</evidence>
<evidence type="ECO:0000313" key="3">
    <source>
        <dbReference type="Proteomes" id="UP000034544"/>
    </source>
</evidence>
<protein>
    <submittedName>
        <fullName evidence="2">Uncharacterized protein</fullName>
    </submittedName>
</protein>
<evidence type="ECO:0000256" key="1">
    <source>
        <dbReference type="SAM" id="Phobius"/>
    </source>
</evidence>
<organism evidence="2 3">
    <name type="scientific">candidate division WWE3 bacterium GW2011_GWE1_41_27</name>
    <dbReference type="NCBI Taxonomy" id="1619131"/>
    <lineage>
        <taxon>Bacteria</taxon>
        <taxon>Katanobacteria</taxon>
    </lineage>
</organism>
<dbReference type="EMBL" id="LCBF01000018">
    <property type="protein sequence ID" value="KKS06888.1"/>
    <property type="molecule type" value="Genomic_DNA"/>
</dbReference>
<sequence>MDAVQITTIIVLIVFIIDVTAVSVFLILFLRDMRTTAQDADKAIRDVRHLTGPVSVVAGLLENVAIGSKAFKVVSNLFSRNEEEE</sequence>
<comment type="caution">
    <text evidence="2">The sequence shown here is derived from an EMBL/GenBank/DDBJ whole genome shotgun (WGS) entry which is preliminary data.</text>
</comment>
<keyword evidence="1" id="KW-0812">Transmembrane</keyword>
<gene>
    <name evidence="2" type="ORF">UU59_C0018G0013</name>
</gene>
<proteinExistence type="predicted"/>
<keyword evidence="1" id="KW-1133">Transmembrane helix</keyword>